<evidence type="ECO:0000313" key="7">
    <source>
        <dbReference type="RefSeq" id="XP_039135279.1"/>
    </source>
</evidence>
<keyword evidence="6" id="KW-1185">Reference proteome</keyword>
<dbReference type="NCBIfam" id="TIGR01614">
    <property type="entry name" value="PME_inhib"/>
    <property type="match status" value="1"/>
</dbReference>
<dbReference type="GO" id="GO:0004857">
    <property type="term" value="F:enzyme inhibitor activity"/>
    <property type="evidence" value="ECO:0007669"/>
    <property type="project" value="InterPro"/>
</dbReference>
<sequence length="190" mass="20838">MNPFLIIFSITFLLFSNIHYCSSETSSEKLDIVSDTCKRCADGDPNVSFNLCNNSLSSVPKSHKSDLRGLALISLKLSIKNATHVKSQVKKLLKATPANDTYMRSCLESCEELYSDAISALRDSVKAIKAKRFDDAITYLSSVVDDPQTCEDGFSEGGIVSPLEKEDDNFFGLSAISLSISSMLAKKILF</sequence>
<keyword evidence="2" id="KW-1015">Disulfide bond</keyword>
<evidence type="ECO:0000313" key="6">
    <source>
        <dbReference type="Proteomes" id="UP001515500"/>
    </source>
</evidence>
<protein>
    <submittedName>
        <fullName evidence="7">Invertase inhibitor</fullName>
    </submittedName>
</protein>
<proteinExistence type="inferred from homology"/>
<evidence type="ECO:0000256" key="4">
    <source>
        <dbReference type="SAM" id="SignalP"/>
    </source>
</evidence>
<dbReference type="Gene3D" id="1.20.140.40">
    <property type="entry name" value="Invertase/pectin methylesterase inhibitor family protein"/>
    <property type="match status" value="1"/>
</dbReference>
<dbReference type="FunFam" id="1.20.140.40:FF:000002">
    <property type="entry name" value="Putative invertase inhibitor"/>
    <property type="match status" value="1"/>
</dbReference>
<dbReference type="Proteomes" id="UP001515500">
    <property type="component" value="Chromosome 11"/>
</dbReference>
<dbReference type="InterPro" id="IPR034088">
    <property type="entry name" value="Pla_a_1-like"/>
</dbReference>
<dbReference type="PANTHER" id="PTHR35357">
    <property type="entry name" value="OS02G0537100 PROTEIN"/>
    <property type="match status" value="1"/>
</dbReference>
<dbReference type="Pfam" id="PF04043">
    <property type="entry name" value="PMEI"/>
    <property type="match status" value="1"/>
</dbReference>
<keyword evidence="1 4" id="KW-0732">Signal</keyword>
<feature type="signal peptide" evidence="4">
    <location>
        <begin position="1"/>
        <end position="23"/>
    </location>
</feature>
<feature type="chain" id="PRO_5044210958" evidence="4">
    <location>
        <begin position="24"/>
        <end position="190"/>
    </location>
</feature>
<dbReference type="SMART" id="SM00856">
    <property type="entry name" value="PMEI"/>
    <property type="match status" value="1"/>
</dbReference>
<dbReference type="InterPro" id="IPR035513">
    <property type="entry name" value="Invertase/methylesterase_inhib"/>
</dbReference>
<dbReference type="AlphaFoldDB" id="A0AB40C7F6"/>
<reference evidence="7" key="1">
    <citation type="submission" date="2025-08" db="UniProtKB">
        <authorList>
            <consortium name="RefSeq"/>
        </authorList>
    </citation>
    <scope>IDENTIFICATION</scope>
</reference>
<dbReference type="CDD" id="cd15795">
    <property type="entry name" value="PMEI-Pla_a_1_like"/>
    <property type="match status" value="1"/>
</dbReference>
<dbReference type="GeneID" id="120272509"/>
<gene>
    <name evidence="7" type="primary">LOC120272509</name>
</gene>
<accession>A0AB40C7F6</accession>
<evidence type="ECO:0000256" key="3">
    <source>
        <dbReference type="ARBA" id="ARBA00038471"/>
    </source>
</evidence>
<comment type="similarity">
    <text evidence="3">Belongs to the PMEI family.</text>
</comment>
<dbReference type="SUPFAM" id="SSF101148">
    <property type="entry name" value="Plant invertase/pectin methylesterase inhibitor"/>
    <property type="match status" value="1"/>
</dbReference>
<dbReference type="GO" id="GO:0005576">
    <property type="term" value="C:extracellular region"/>
    <property type="evidence" value="ECO:0007669"/>
    <property type="project" value="UniProtKB-ARBA"/>
</dbReference>
<name>A0AB40C7F6_DIOCR</name>
<evidence type="ECO:0000256" key="2">
    <source>
        <dbReference type="ARBA" id="ARBA00023157"/>
    </source>
</evidence>
<organism evidence="6 7">
    <name type="scientific">Dioscorea cayennensis subsp. rotundata</name>
    <name type="common">White Guinea yam</name>
    <name type="synonym">Dioscorea rotundata</name>
    <dbReference type="NCBI Taxonomy" id="55577"/>
    <lineage>
        <taxon>Eukaryota</taxon>
        <taxon>Viridiplantae</taxon>
        <taxon>Streptophyta</taxon>
        <taxon>Embryophyta</taxon>
        <taxon>Tracheophyta</taxon>
        <taxon>Spermatophyta</taxon>
        <taxon>Magnoliopsida</taxon>
        <taxon>Liliopsida</taxon>
        <taxon>Dioscoreales</taxon>
        <taxon>Dioscoreaceae</taxon>
        <taxon>Dioscorea</taxon>
    </lineage>
</organism>
<dbReference type="PANTHER" id="PTHR35357:SF23">
    <property type="entry name" value="PECTINESTERASE INHIBITOR DOMAIN-CONTAINING PROTEIN"/>
    <property type="match status" value="1"/>
</dbReference>
<evidence type="ECO:0000256" key="1">
    <source>
        <dbReference type="ARBA" id="ARBA00022729"/>
    </source>
</evidence>
<dbReference type="RefSeq" id="XP_039135279.1">
    <property type="nucleotide sequence ID" value="XM_039279345.1"/>
</dbReference>
<dbReference type="InterPro" id="IPR006501">
    <property type="entry name" value="Pectinesterase_inhib_dom"/>
</dbReference>
<feature type="domain" description="Pectinesterase inhibitor" evidence="5">
    <location>
        <begin position="28"/>
        <end position="180"/>
    </location>
</feature>
<evidence type="ECO:0000259" key="5">
    <source>
        <dbReference type="SMART" id="SM00856"/>
    </source>
</evidence>